<accession>A0A2X3EA78</accession>
<protein>
    <submittedName>
        <fullName evidence="1">Uncharacterized protein</fullName>
    </submittedName>
</protein>
<name>A0A2X3EA78_KLEPN</name>
<evidence type="ECO:0000313" key="1">
    <source>
        <dbReference type="EMBL" id="SQC40672.1"/>
    </source>
</evidence>
<dbReference type="EMBL" id="UAWN01000016">
    <property type="protein sequence ID" value="SQC40672.1"/>
    <property type="molecule type" value="Genomic_DNA"/>
</dbReference>
<gene>
    <name evidence="1" type="ORF">NCTC9128_06677</name>
</gene>
<dbReference type="Proteomes" id="UP000251088">
    <property type="component" value="Unassembled WGS sequence"/>
</dbReference>
<reference evidence="1 2" key="1">
    <citation type="submission" date="2018-06" db="EMBL/GenBank/DDBJ databases">
        <authorList>
            <consortium name="Pathogen Informatics"/>
            <person name="Doyle S."/>
        </authorList>
    </citation>
    <scope>NUCLEOTIDE SEQUENCE [LARGE SCALE GENOMIC DNA]</scope>
    <source>
        <strain evidence="1 2">NCTC9128</strain>
    </source>
</reference>
<evidence type="ECO:0000313" key="2">
    <source>
        <dbReference type="Proteomes" id="UP000251088"/>
    </source>
</evidence>
<organism evidence="1 2">
    <name type="scientific">Klebsiella pneumoniae</name>
    <dbReference type="NCBI Taxonomy" id="573"/>
    <lineage>
        <taxon>Bacteria</taxon>
        <taxon>Pseudomonadati</taxon>
        <taxon>Pseudomonadota</taxon>
        <taxon>Gammaproteobacteria</taxon>
        <taxon>Enterobacterales</taxon>
        <taxon>Enterobacteriaceae</taxon>
        <taxon>Klebsiella/Raoultella group</taxon>
        <taxon>Klebsiella</taxon>
        <taxon>Klebsiella pneumoniae complex</taxon>
    </lineage>
</organism>
<sequence>MQGKLVELRAAAVQQLALVLAVAEDLRRLRGEHQPMIDILRQLVESAGDIAHQLDIRGIVALFIGGQHVDVHQRRVAAVPHRRFVFHRAVADADHQVGELQQTVPGLVVKQPNPAGEAREVILIHRSGGLIGAGDWNMAGLQQTAQRLAVFRLAGHQAEQEDRVLRLGDKLRHLVDGIIRRGAHLRGPAGRQHFAADRAIDHILRQANERAARPALLGGAEGVGDHFRQRIRRRHLDGVFGYRAEHRHRIHTLMDLFGFIGAFYRAAQGHHRVAFAVRGGHAGDQVRTTRTGGDQRHARFAGNTSDGGGHKCGVGFVAYRNNANGGIQQ</sequence>
<proteinExistence type="predicted"/>
<dbReference type="AlphaFoldDB" id="A0A2X3EA78"/>